<dbReference type="Pfam" id="PF13306">
    <property type="entry name" value="LRR_5"/>
    <property type="match status" value="5"/>
</dbReference>
<organism evidence="1 2">
    <name type="scientific">Trichomonas vaginalis (strain ATCC PRA-98 / G3)</name>
    <dbReference type="NCBI Taxonomy" id="412133"/>
    <lineage>
        <taxon>Eukaryota</taxon>
        <taxon>Metamonada</taxon>
        <taxon>Parabasalia</taxon>
        <taxon>Trichomonadida</taxon>
        <taxon>Trichomonadidae</taxon>
        <taxon>Trichomonas</taxon>
    </lineage>
</organism>
<keyword evidence="2" id="KW-1185">Reference proteome</keyword>
<dbReference type="EMBL" id="DS113503">
    <property type="protein sequence ID" value="EAY03478.1"/>
    <property type="molecule type" value="Genomic_DNA"/>
</dbReference>
<evidence type="ECO:0000313" key="2">
    <source>
        <dbReference type="Proteomes" id="UP000001542"/>
    </source>
</evidence>
<dbReference type="VEuPathDB" id="TrichDB:TVAG_450510"/>
<dbReference type="KEGG" id="tva:4761323"/>
<accession>A2EV28</accession>
<gene>
    <name evidence="1" type="ORF">TVAG_450510</name>
</gene>
<dbReference type="Proteomes" id="UP000001542">
    <property type="component" value="Unassembled WGS sequence"/>
</dbReference>
<reference evidence="1" key="1">
    <citation type="submission" date="2006-10" db="EMBL/GenBank/DDBJ databases">
        <authorList>
            <person name="Amadeo P."/>
            <person name="Zhao Q."/>
            <person name="Wortman J."/>
            <person name="Fraser-Liggett C."/>
            <person name="Carlton J."/>
        </authorList>
    </citation>
    <scope>NUCLEOTIDE SEQUENCE</scope>
    <source>
        <strain evidence="1">G3</strain>
    </source>
</reference>
<dbReference type="InterPro" id="IPR026906">
    <property type="entry name" value="LRR_5"/>
</dbReference>
<name>A2EV28_TRIV3</name>
<dbReference type="Gene3D" id="3.80.10.10">
    <property type="entry name" value="Ribonuclease Inhibitor"/>
    <property type="match status" value="4"/>
</dbReference>
<reference evidence="1" key="2">
    <citation type="journal article" date="2007" name="Science">
        <title>Draft genome sequence of the sexually transmitted pathogen Trichomonas vaginalis.</title>
        <authorList>
            <person name="Carlton J.M."/>
            <person name="Hirt R.P."/>
            <person name="Silva J.C."/>
            <person name="Delcher A.L."/>
            <person name="Schatz M."/>
            <person name="Zhao Q."/>
            <person name="Wortman J.R."/>
            <person name="Bidwell S.L."/>
            <person name="Alsmark U.C.M."/>
            <person name="Besteiro S."/>
            <person name="Sicheritz-Ponten T."/>
            <person name="Noel C.J."/>
            <person name="Dacks J.B."/>
            <person name="Foster P.G."/>
            <person name="Simillion C."/>
            <person name="Van de Peer Y."/>
            <person name="Miranda-Saavedra D."/>
            <person name="Barton G.J."/>
            <person name="Westrop G.D."/>
            <person name="Mueller S."/>
            <person name="Dessi D."/>
            <person name="Fiori P.L."/>
            <person name="Ren Q."/>
            <person name="Paulsen I."/>
            <person name="Zhang H."/>
            <person name="Bastida-Corcuera F.D."/>
            <person name="Simoes-Barbosa A."/>
            <person name="Brown M.T."/>
            <person name="Hayes R.D."/>
            <person name="Mukherjee M."/>
            <person name="Okumura C.Y."/>
            <person name="Schneider R."/>
            <person name="Smith A.J."/>
            <person name="Vanacova S."/>
            <person name="Villalvazo M."/>
            <person name="Haas B.J."/>
            <person name="Pertea M."/>
            <person name="Feldblyum T.V."/>
            <person name="Utterback T.R."/>
            <person name="Shu C.L."/>
            <person name="Osoegawa K."/>
            <person name="de Jong P.J."/>
            <person name="Hrdy I."/>
            <person name="Horvathova L."/>
            <person name="Zubacova Z."/>
            <person name="Dolezal P."/>
            <person name="Malik S.B."/>
            <person name="Logsdon J.M. Jr."/>
            <person name="Henze K."/>
            <person name="Gupta A."/>
            <person name="Wang C.C."/>
            <person name="Dunne R.L."/>
            <person name="Upcroft J.A."/>
            <person name="Upcroft P."/>
            <person name="White O."/>
            <person name="Salzberg S.L."/>
            <person name="Tang P."/>
            <person name="Chiu C.-H."/>
            <person name="Lee Y.-S."/>
            <person name="Embley T.M."/>
            <person name="Coombs G.H."/>
            <person name="Mottram J.C."/>
            <person name="Tachezy J."/>
            <person name="Fraser-Liggett C.M."/>
            <person name="Johnson P.J."/>
        </authorList>
    </citation>
    <scope>NUCLEOTIDE SEQUENCE [LARGE SCALE GENOMIC DNA]</scope>
    <source>
        <strain evidence="1">G3</strain>
    </source>
</reference>
<dbReference type="RefSeq" id="XP_001315701.1">
    <property type="nucleotide sequence ID" value="XM_001315666.1"/>
</dbReference>
<dbReference type="AlphaFoldDB" id="A2EV28"/>
<dbReference type="PANTHER" id="PTHR45661:SF3">
    <property type="entry name" value="IG-LIKE DOMAIN-CONTAINING PROTEIN"/>
    <property type="match status" value="1"/>
</dbReference>
<dbReference type="SUPFAM" id="SSF52058">
    <property type="entry name" value="L domain-like"/>
    <property type="match status" value="2"/>
</dbReference>
<dbReference type="InParanoid" id="A2EV28"/>
<proteinExistence type="predicted"/>
<dbReference type="SUPFAM" id="SSF52047">
    <property type="entry name" value="RNI-like"/>
    <property type="match status" value="1"/>
</dbReference>
<dbReference type="VEuPathDB" id="TrichDB:TVAGG3_0946110"/>
<dbReference type="SMR" id="A2EV28"/>
<sequence length="801" mass="88956">MTDILHEFYYNAGTLLKGVNMPDPDLIISSRCIEIYGNDPKDYCFLYSKETLESFRFETNPQITKIGKYAFLNCKKIQQIDLSACSKLTVICEYAFQGCSSVIELLLPEGLQYIKNRAFQGISIQSIEIPTTVIDINDYGLDISKLSNITFREGSKLLSLSNLAFSGTSLVEFTVPESVKSIAGTFLSGVTTLRTISVHKKNQYFVSDNYAVYTKDYSTIVAFAANSTIEYEINPKTMSINLGVFCSALCKSITIPQCVTYIGPYAFASTKSLEQIILPPNLTTIQQYCFINSGLTSIDIPSKVTFINDCAFINCLSLKTIIIPSNLKTVGGFIFPSDPSINFTIKDDALVKIDDQTLIMAKDNSSISLLLDSAATTIKIPSQVKRIKTLAFSNKKLLVSIICDGTSELEIIEDSAFSNCEMLTSIPFFPKLREINRGAFYKTNLPNVFTFPSSLIFVGNKAFSEVKTLERIKFTSNTTSLNIQDSAFAGCTSLKNVSFEECSSNISLGQNVFEGCNSLSTFNVINNIKMINSGCFMNSGLKYIVFENNITSFDNLPAMLLKGCTNITEIDIPKNVISIGNECFRETSIRHITIPNSVESLYSQCFRGCTFLERIYISSTCNLFRIFPEIVEDCTSLSYISDFSSNHLVCQNSTIYDINFGRVYLHAPACRDNYISFDRRLRSVADSAFINSIYIEMVHFVDSSVISIGRRAFESCIRLKHISIPLSVTSIGNNAFLNCKSLKCGVLFQNKTEDFIQTLVSSGIPKISLRSCDTLSCKLQQSPNSPIAILVFIAPTLLGIF</sequence>
<dbReference type="InterPro" id="IPR053139">
    <property type="entry name" value="Surface_bspA-like"/>
</dbReference>
<dbReference type="InterPro" id="IPR032675">
    <property type="entry name" value="LRR_dom_sf"/>
</dbReference>
<dbReference type="STRING" id="5722.A2EV28"/>
<protein>
    <submittedName>
        <fullName evidence="1">Surface antigen BspA-like</fullName>
    </submittedName>
</protein>
<dbReference type="PANTHER" id="PTHR45661">
    <property type="entry name" value="SURFACE ANTIGEN"/>
    <property type="match status" value="1"/>
</dbReference>
<evidence type="ECO:0000313" key="1">
    <source>
        <dbReference type="EMBL" id="EAY03478.1"/>
    </source>
</evidence>